<dbReference type="InterPro" id="IPR007110">
    <property type="entry name" value="Ig-like_dom"/>
</dbReference>
<evidence type="ECO:0000313" key="2">
    <source>
        <dbReference type="EMBL" id="CAD7413206.1"/>
    </source>
</evidence>
<name>A0A7R9DEH3_TIMCR</name>
<proteinExistence type="predicted"/>
<dbReference type="AlphaFoldDB" id="A0A7R9DEH3"/>
<sequence length="162" mass="17932">MNTVFNVESVIFKKTPQLLNSFLDDYKNRDKVSPTWFTRPLIPDCASKDGPTVAATTGCGSNVDPVCLAAAPQVLIMDENNHEVQDRYYKAGSSVELSCLATQVEEPGDVVSWRHGDTLITMGVSFLSSAQKQLLTRPNPMRKRCRARDKQTASLTVVKNLK</sequence>
<organism evidence="2">
    <name type="scientific">Timema cristinae</name>
    <name type="common">Walking stick</name>
    <dbReference type="NCBI Taxonomy" id="61476"/>
    <lineage>
        <taxon>Eukaryota</taxon>
        <taxon>Metazoa</taxon>
        <taxon>Ecdysozoa</taxon>
        <taxon>Arthropoda</taxon>
        <taxon>Hexapoda</taxon>
        <taxon>Insecta</taxon>
        <taxon>Pterygota</taxon>
        <taxon>Neoptera</taxon>
        <taxon>Polyneoptera</taxon>
        <taxon>Phasmatodea</taxon>
        <taxon>Timematodea</taxon>
        <taxon>Timematoidea</taxon>
        <taxon>Timematidae</taxon>
        <taxon>Timema</taxon>
    </lineage>
</organism>
<dbReference type="SUPFAM" id="SSF48726">
    <property type="entry name" value="Immunoglobulin"/>
    <property type="match status" value="1"/>
</dbReference>
<dbReference type="PROSITE" id="PS50835">
    <property type="entry name" value="IG_LIKE"/>
    <property type="match status" value="1"/>
</dbReference>
<accession>A0A7R9DEH3</accession>
<feature type="domain" description="Ig-like" evidence="1">
    <location>
        <begin position="72"/>
        <end position="156"/>
    </location>
</feature>
<dbReference type="InterPro" id="IPR036179">
    <property type="entry name" value="Ig-like_dom_sf"/>
</dbReference>
<reference evidence="2" key="1">
    <citation type="submission" date="2020-11" db="EMBL/GenBank/DDBJ databases">
        <authorList>
            <person name="Tran Van P."/>
        </authorList>
    </citation>
    <scope>NUCLEOTIDE SEQUENCE</scope>
</reference>
<protein>
    <recommendedName>
        <fullName evidence="1">Ig-like domain-containing protein</fullName>
    </recommendedName>
</protein>
<evidence type="ECO:0000259" key="1">
    <source>
        <dbReference type="PROSITE" id="PS50835"/>
    </source>
</evidence>
<dbReference type="EMBL" id="OC323533">
    <property type="protein sequence ID" value="CAD7413206.1"/>
    <property type="molecule type" value="Genomic_DNA"/>
</dbReference>
<gene>
    <name evidence="2" type="ORF">TCEB3V08_LOCUS11682</name>
</gene>